<accession>A2DJH0</accession>
<proteinExistence type="predicted"/>
<dbReference type="SMR" id="A2DJH0"/>
<reference evidence="1" key="2">
    <citation type="journal article" date="2007" name="Science">
        <title>Draft genome sequence of the sexually transmitted pathogen Trichomonas vaginalis.</title>
        <authorList>
            <person name="Carlton J.M."/>
            <person name="Hirt R.P."/>
            <person name="Silva J.C."/>
            <person name="Delcher A.L."/>
            <person name="Schatz M."/>
            <person name="Zhao Q."/>
            <person name="Wortman J.R."/>
            <person name="Bidwell S.L."/>
            <person name="Alsmark U.C.M."/>
            <person name="Besteiro S."/>
            <person name="Sicheritz-Ponten T."/>
            <person name="Noel C.J."/>
            <person name="Dacks J.B."/>
            <person name="Foster P.G."/>
            <person name="Simillion C."/>
            <person name="Van de Peer Y."/>
            <person name="Miranda-Saavedra D."/>
            <person name="Barton G.J."/>
            <person name="Westrop G.D."/>
            <person name="Mueller S."/>
            <person name="Dessi D."/>
            <person name="Fiori P.L."/>
            <person name="Ren Q."/>
            <person name="Paulsen I."/>
            <person name="Zhang H."/>
            <person name="Bastida-Corcuera F.D."/>
            <person name="Simoes-Barbosa A."/>
            <person name="Brown M.T."/>
            <person name="Hayes R.D."/>
            <person name="Mukherjee M."/>
            <person name="Okumura C.Y."/>
            <person name="Schneider R."/>
            <person name="Smith A.J."/>
            <person name="Vanacova S."/>
            <person name="Villalvazo M."/>
            <person name="Haas B.J."/>
            <person name="Pertea M."/>
            <person name="Feldblyum T.V."/>
            <person name="Utterback T.R."/>
            <person name="Shu C.L."/>
            <person name="Osoegawa K."/>
            <person name="de Jong P.J."/>
            <person name="Hrdy I."/>
            <person name="Horvathova L."/>
            <person name="Zubacova Z."/>
            <person name="Dolezal P."/>
            <person name="Malik S.B."/>
            <person name="Logsdon J.M. Jr."/>
            <person name="Henze K."/>
            <person name="Gupta A."/>
            <person name="Wang C.C."/>
            <person name="Dunne R.L."/>
            <person name="Upcroft J.A."/>
            <person name="Upcroft P."/>
            <person name="White O."/>
            <person name="Salzberg S.L."/>
            <person name="Tang P."/>
            <person name="Chiu C.-H."/>
            <person name="Lee Y.-S."/>
            <person name="Embley T.M."/>
            <person name="Coombs G.H."/>
            <person name="Mottram J.C."/>
            <person name="Tachezy J."/>
            <person name="Fraser-Liggett C.M."/>
            <person name="Johnson P.J."/>
        </authorList>
    </citation>
    <scope>NUCLEOTIDE SEQUENCE [LARGE SCALE GENOMIC DNA]</scope>
    <source>
        <strain evidence="1">G3</strain>
    </source>
</reference>
<dbReference type="SUPFAM" id="SSF48403">
    <property type="entry name" value="Ankyrin repeat"/>
    <property type="match status" value="1"/>
</dbReference>
<keyword evidence="2" id="KW-1185">Reference proteome</keyword>
<dbReference type="InterPro" id="IPR036770">
    <property type="entry name" value="Ankyrin_rpt-contain_sf"/>
</dbReference>
<protein>
    <submittedName>
        <fullName evidence="1">Uncharacterized protein</fullName>
    </submittedName>
</protein>
<dbReference type="Gene3D" id="1.25.40.20">
    <property type="entry name" value="Ankyrin repeat-containing domain"/>
    <property type="match status" value="1"/>
</dbReference>
<sequence>MEHHWKVCFNIIETAVVLLSHGADINEKVKDDQTPLHIAVKIIV</sequence>
<dbReference type="RefSeq" id="XP_001580356.1">
    <property type="nucleotide sequence ID" value="XM_001580306.1"/>
</dbReference>
<gene>
    <name evidence="1" type="ORF">TVAG_100860</name>
</gene>
<dbReference type="InParanoid" id="A2DJH0"/>
<organism evidence="1 2">
    <name type="scientific">Trichomonas vaginalis (strain ATCC PRA-98 / G3)</name>
    <dbReference type="NCBI Taxonomy" id="412133"/>
    <lineage>
        <taxon>Eukaryota</taxon>
        <taxon>Metamonada</taxon>
        <taxon>Parabasalia</taxon>
        <taxon>Trichomonadida</taxon>
        <taxon>Trichomonadidae</taxon>
        <taxon>Trichomonas</taxon>
    </lineage>
</organism>
<dbReference type="Proteomes" id="UP000001542">
    <property type="component" value="Unassembled WGS sequence"/>
</dbReference>
<dbReference type="AlphaFoldDB" id="A2DJH0"/>
<reference evidence="1" key="1">
    <citation type="submission" date="2006-10" db="EMBL/GenBank/DDBJ databases">
        <authorList>
            <person name="Amadeo P."/>
            <person name="Zhao Q."/>
            <person name="Wortman J."/>
            <person name="Fraser-Liggett C."/>
            <person name="Carlton J."/>
        </authorList>
    </citation>
    <scope>NUCLEOTIDE SEQUENCE</scope>
    <source>
        <strain evidence="1">G3</strain>
    </source>
</reference>
<name>A2DJH0_TRIV3</name>
<evidence type="ECO:0000313" key="1">
    <source>
        <dbReference type="EMBL" id="EAY19370.1"/>
    </source>
</evidence>
<dbReference type="VEuPathDB" id="TrichDB:TVAGG3_1036480"/>
<dbReference type="InterPro" id="IPR002110">
    <property type="entry name" value="Ankyrin_rpt"/>
</dbReference>
<dbReference type="EMBL" id="DS113208">
    <property type="protein sequence ID" value="EAY19370.1"/>
    <property type="molecule type" value="Genomic_DNA"/>
</dbReference>
<evidence type="ECO:0000313" key="2">
    <source>
        <dbReference type="Proteomes" id="UP000001542"/>
    </source>
</evidence>
<dbReference type="KEGG" id="tva:75683378"/>
<dbReference type="Pfam" id="PF13637">
    <property type="entry name" value="Ank_4"/>
    <property type="match status" value="1"/>
</dbReference>
<dbReference type="VEuPathDB" id="TrichDB:TVAG_100860"/>